<sequence length="217" mass="21844">WEAEGAVSAGGGCVAAAVMPTQPLEDATDVPAALLQPTQRLDIPEVRNQSTAFSHVVTTSTLATSPAVRAATSTGVVADGVFAKPRPYAPSPSGASALAAVVAAATTAGLETGNRNLTLPSVTMAEIVPVTAAVVADLPATQPLAPVEQDWPPPPPRQVCQQPHFDAAKVSPTQAALQLSTQAPLLPPQRLPVVRSLAAAAANGSSSRVSPVALGPH</sequence>
<gene>
    <name evidence="1" type="ORF">Vafri_15528</name>
</gene>
<proteinExistence type="predicted"/>
<comment type="caution">
    <text evidence="1">The sequence shown here is derived from an EMBL/GenBank/DDBJ whole genome shotgun (WGS) entry which is preliminary data.</text>
</comment>
<dbReference type="EMBL" id="BNCO01000043">
    <property type="protein sequence ID" value="GIL61130.1"/>
    <property type="molecule type" value="Genomic_DNA"/>
</dbReference>
<accession>A0A8J4BGP8</accession>
<organism evidence="1 2">
    <name type="scientific">Volvox africanus</name>
    <dbReference type="NCBI Taxonomy" id="51714"/>
    <lineage>
        <taxon>Eukaryota</taxon>
        <taxon>Viridiplantae</taxon>
        <taxon>Chlorophyta</taxon>
        <taxon>core chlorophytes</taxon>
        <taxon>Chlorophyceae</taxon>
        <taxon>CS clade</taxon>
        <taxon>Chlamydomonadales</taxon>
        <taxon>Volvocaceae</taxon>
        <taxon>Volvox</taxon>
    </lineage>
</organism>
<evidence type="ECO:0000313" key="1">
    <source>
        <dbReference type="EMBL" id="GIL61130.1"/>
    </source>
</evidence>
<name>A0A8J4BGP8_9CHLO</name>
<dbReference type="Proteomes" id="UP000747399">
    <property type="component" value="Unassembled WGS sequence"/>
</dbReference>
<feature type="non-terminal residue" evidence="1">
    <location>
        <position position="1"/>
    </location>
</feature>
<keyword evidence="2" id="KW-1185">Reference proteome</keyword>
<feature type="non-terminal residue" evidence="1">
    <location>
        <position position="217"/>
    </location>
</feature>
<protein>
    <submittedName>
        <fullName evidence="1">Uncharacterized protein</fullName>
    </submittedName>
</protein>
<reference evidence="1" key="1">
    <citation type="journal article" date="2021" name="Proc. Natl. Acad. Sci. U.S.A.">
        <title>Three genomes in the algal genus Volvox reveal the fate of a haploid sex-determining region after a transition to homothallism.</title>
        <authorList>
            <person name="Yamamoto K."/>
            <person name="Hamaji T."/>
            <person name="Kawai-Toyooka H."/>
            <person name="Matsuzaki R."/>
            <person name="Takahashi F."/>
            <person name="Nishimura Y."/>
            <person name="Kawachi M."/>
            <person name="Noguchi H."/>
            <person name="Minakuchi Y."/>
            <person name="Umen J.G."/>
            <person name="Toyoda A."/>
            <person name="Nozaki H."/>
        </authorList>
    </citation>
    <scope>NUCLEOTIDE SEQUENCE</scope>
    <source>
        <strain evidence="1">NIES-3780</strain>
    </source>
</reference>
<dbReference type="AlphaFoldDB" id="A0A8J4BGP8"/>
<evidence type="ECO:0000313" key="2">
    <source>
        <dbReference type="Proteomes" id="UP000747399"/>
    </source>
</evidence>